<reference evidence="2 6" key="4">
    <citation type="submission" date="2020-12" db="EMBL/GenBank/DDBJ databases">
        <title>Whole genome sequencing and de novo assembly of Staphylococcus pseudintermedius: a novel pangenome approach to unravel pathogenesis of canine pyoderma.</title>
        <authorList>
            <person name="Ferrer L."/>
            <person name="Perez D."/>
            <person name="Fonticoba R."/>
            <person name="Vines J."/>
            <person name="Fabregas N."/>
            <person name="Madronero S."/>
            <person name="Meroni G."/>
            <person name="Martino P."/>
            <person name="Martinez S."/>
            <person name="Cusco A."/>
            <person name="Migura L."/>
            <person name="Francino O."/>
        </authorList>
    </citation>
    <scope>NUCLEOTIDE SEQUENCE [LARGE SCALE GENOMIC DNA]</scope>
    <source>
        <strain evidence="2 6">HSP080</strain>
    </source>
</reference>
<evidence type="ECO:0000313" key="6">
    <source>
        <dbReference type="Proteomes" id="UP000595859"/>
    </source>
</evidence>
<organism evidence="1 4">
    <name type="scientific">Staphylococcus pseudintermedius</name>
    <dbReference type="NCBI Taxonomy" id="283734"/>
    <lineage>
        <taxon>Bacteria</taxon>
        <taxon>Bacillati</taxon>
        <taxon>Bacillota</taxon>
        <taxon>Bacilli</taxon>
        <taxon>Bacillales</taxon>
        <taxon>Staphylococcaceae</taxon>
        <taxon>Staphylococcus</taxon>
        <taxon>Staphylococcus intermedius group</taxon>
    </lineage>
</organism>
<dbReference type="RefSeq" id="WP_014613697.1">
    <property type="nucleotide sequence ID" value="NZ_BAAFHR010000001.1"/>
</dbReference>
<evidence type="ECO:0000313" key="4">
    <source>
        <dbReference type="Proteomes" id="UP000246800"/>
    </source>
</evidence>
<proteinExistence type="predicted"/>
<evidence type="ECO:0000313" key="5">
    <source>
        <dbReference type="Proteomes" id="UP000256409"/>
    </source>
</evidence>
<dbReference type="Proteomes" id="UP000256409">
    <property type="component" value="Unassembled WGS sequence"/>
</dbReference>
<gene>
    <name evidence="1" type="ORF">DD902_06190</name>
    <name evidence="3" type="ORF">DV961_01300</name>
    <name evidence="2" type="ORF">JGZ15_05320</name>
</gene>
<dbReference type="EMBL" id="QEIT01000030">
    <property type="protein sequence ID" value="PWZ75140.1"/>
    <property type="molecule type" value="Genomic_DNA"/>
</dbReference>
<dbReference type="OrthoDB" id="2418501at2"/>
<evidence type="ECO:0000313" key="1">
    <source>
        <dbReference type="EMBL" id="PWZ75140.1"/>
    </source>
</evidence>
<name>A0A166SRT6_STAPS</name>
<evidence type="ECO:0000313" key="3">
    <source>
        <dbReference type="EMBL" id="REA83731.1"/>
    </source>
</evidence>
<dbReference type="Proteomes" id="UP000595859">
    <property type="component" value="Chromosome"/>
</dbReference>
<dbReference type="EMBL" id="CP066884">
    <property type="protein sequence ID" value="QQM99021.1"/>
    <property type="molecule type" value="Genomic_DNA"/>
</dbReference>
<dbReference type="Proteomes" id="UP000246800">
    <property type="component" value="Unassembled WGS sequence"/>
</dbReference>
<evidence type="ECO:0000313" key="2">
    <source>
        <dbReference type="EMBL" id="QQM99021.1"/>
    </source>
</evidence>
<dbReference type="GeneID" id="93823062"/>
<protein>
    <submittedName>
        <fullName evidence="1">Uncharacterized protein</fullName>
    </submittedName>
</protein>
<dbReference type="eggNOG" id="COG3118">
    <property type="taxonomic scope" value="Bacteria"/>
</dbReference>
<dbReference type="EMBL" id="QQPC01000009">
    <property type="protein sequence ID" value="REA83731.1"/>
    <property type="molecule type" value="Genomic_DNA"/>
</dbReference>
<reference evidence="5" key="3">
    <citation type="journal article" date="2018" name="Vet. Microbiol.">
        <title>Molecular epidemiology of methicillin-resistant staphylococci amongst veterinary personnel, personnel-owned pets, patients and the hospital environment of two companion animal veterinary hospitals.</title>
        <authorList>
            <person name="Worthing K.A."/>
            <person name="Brown J."/>
            <person name="Gerber L."/>
            <person name="Abraham S."/>
            <person name="Trott D."/>
            <person name="Norris J.M."/>
        </authorList>
    </citation>
    <scope>NUCLEOTIDE SEQUENCE [LARGE SCALE GENOMIC DNA]</scope>
    <source>
        <strain evidence="5">ST496-2</strain>
    </source>
</reference>
<sequence length="307" mass="36019">MSDIIPFPKLKEKLIYDITEAFDKERYEDAYDYFIAYERHFELTSELALLKCDILWQLGAYLELKEEANILMMQGFPPYDTFIVYYIKSLYALEQYKAAVEMVDQVLDDVVAHETRMTLLPIKNQAQSKLDERQDYMLHRLQRFTELSHYDQTQLVLTLIDDRVYQYSETIAYLLVHESIVSSVQSLMLEYLRFAGYNQGITIEKDFRQIQVIPAELVGIEQTAFKDRLLPAVIDALEVEIPSLVQEAYILLNTNNIALYPVNILDYGTVEMWRDAYVAYFHQLMGKEVNVDSLYVEIFKLIKSLNT</sequence>
<accession>A0A166SRT6</accession>
<reference evidence="1 4" key="1">
    <citation type="journal article" date="2018" name="Vet. Microbiol.">
        <title>Clonal diversity and geographic distribution of methicillin-resistant Staphylococcus pseudintermedius from Australian animals: Discovery of novel sequence types.</title>
        <authorList>
            <person name="Worthing K.A."/>
            <person name="Abraham S."/>
            <person name="Coombs G.W."/>
            <person name="Pang S."/>
            <person name="Saputra S."/>
            <person name="Jordan D."/>
            <person name="Trott D.J."/>
            <person name="Norris J.M."/>
        </authorList>
    </citation>
    <scope>NUCLEOTIDE SEQUENCE [LARGE SCALE GENOMIC DNA]</scope>
    <source>
        <strain evidence="1 4">ST525 1</strain>
    </source>
</reference>
<dbReference type="AlphaFoldDB" id="A0A166SRT6"/>
<reference evidence="3" key="2">
    <citation type="journal article" date="2018" name="Vet. Microbiol.">
        <title>Methicillin-resistant staphylococci amongst veterinary personnel, personnel-owned pets, patients and the hospital environment of two small animal veterinary hospitals.</title>
        <authorList>
            <person name="Worthing K.A."/>
            <person name="Brown J."/>
            <person name="Gerber L."/>
            <person name="Abraham S."/>
            <person name="Trott D."/>
            <person name="Norris J.M."/>
        </authorList>
    </citation>
    <scope>NUCLEOTIDE SEQUENCE</scope>
    <source>
        <strain evidence="3">ST496-2</strain>
    </source>
</reference>